<dbReference type="Proteomes" id="UP000178429">
    <property type="component" value="Unassembled WGS sequence"/>
</dbReference>
<protein>
    <recommendedName>
        <fullName evidence="1">DUF5659 domain-containing protein</fullName>
    </recommendedName>
</protein>
<dbReference type="InterPro" id="IPR043718">
    <property type="entry name" value="DUF5659"/>
</dbReference>
<evidence type="ECO:0000259" key="1">
    <source>
        <dbReference type="Pfam" id="PF18903"/>
    </source>
</evidence>
<sequence>MENPNAYKDDRYFRTSSFYTACFLFAKEQVLVNIDKVTDPRRAQFVFLDSPERESLLQEFNFGKEDSPGVLIDSRKFVTAIKQLKDKLYQEGLT</sequence>
<gene>
    <name evidence="2" type="ORF">A2975_01565</name>
</gene>
<dbReference type="Pfam" id="PF18903">
    <property type="entry name" value="DUF5659"/>
    <property type="match status" value="1"/>
</dbReference>
<proteinExistence type="predicted"/>
<evidence type="ECO:0000313" key="3">
    <source>
        <dbReference type="Proteomes" id="UP000178429"/>
    </source>
</evidence>
<dbReference type="STRING" id="1802525.A2975_01565"/>
<evidence type="ECO:0000313" key="2">
    <source>
        <dbReference type="EMBL" id="OGM70942.1"/>
    </source>
</evidence>
<dbReference type="AlphaFoldDB" id="A0A1F8C3T4"/>
<accession>A0A1F8C3T4</accession>
<name>A0A1F8C3T4_9BACT</name>
<dbReference type="EMBL" id="MGHL01000001">
    <property type="protein sequence ID" value="OGM70942.1"/>
    <property type="molecule type" value="Genomic_DNA"/>
</dbReference>
<comment type="caution">
    <text evidence="2">The sequence shown here is derived from an EMBL/GenBank/DDBJ whole genome shotgun (WGS) entry which is preliminary data.</text>
</comment>
<organism evidence="2 3">
    <name type="scientific">Candidatus Woesebacteria bacterium RIFCSPLOWO2_01_FULL_44_14</name>
    <dbReference type="NCBI Taxonomy" id="1802525"/>
    <lineage>
        <taxon>Bacteria</taxon>
        <taxon>Candidatus Woeseibacteriota</taxon>
    </lineage>
</organism>
<reference evidence="2 3" key="1">
    <citation type="journal article" date="2016" name="Nat. Commun.">
        <title>Thousands of microbial genomes shed light on interconnected biogeochemical processes in an aquifer system.</title>
        <authorList>
            <person name="Anantharaman K."/>
            <person name="Brown C.T."/>
            <person name="Hug L.A."/>
            <person name="Sharon I."/>
            <person name="Castelle C.J."/>
            <person name="Probst A.J."/>
            <person name="Thomas B.C."/>
            <person name="Singh A."/>
            <person name="Wilkins M.J."/>
            <person name="Karaoz U."/>
            <person name="Brodie E.L."/>
            <person name="Williams K.H."/>
            <person name="Hubbard S.S."/>
            <person name="Banfield J.F."/>
        </authorList>
    </citation>
    <scope>NUCLEOTIDE SEQUENCE [LARGE SCALE GENOMIC DNA]</scope>
</reference>
<feature type="domain" description="DUF5659" evidence="1">
    <location>
        <begin position="11"/>
        <end position="89"/>
    </location>
</feature>